<dbReference type="Pfam" id="PF00440">
    <property type="entry name" value="TetR_N"/>
    <property type="match status" value="1"/>
</dbReference>
<dbReference type="PANTHER" id="PTHR30055:SF234">
    <property type="entry name" value="HTH-TYPE TRANSCRIPTIONAL REGULATOR BETI"/>
    <property type="match status" value="1"/>
</dbReference>
<feature type="domain" description="HTH tetR-type" evidence="5">
    <location>
        <begin position="7"/>
        <end position="67"/>
    </location>
</feature>
<accession>A0ABV8YYT8</accession>
<evidence type="ECO:0000313" key="6">
    <source>
        <dbReference type="EMBL" id="MFC4469208.1"/>
    </source>
</evidence>
<comment type="caution">
    <text evidence="6">The sequence shown here is derived from an EMBL/GenBank/DDBJ whole genome shotgun (WGS) entry which is preliminary data.</text>
</comment>
<keyword evidence="7" id="KW-1185">Reference proteome</keyword>
<keyword evidence="2 4" id="KW-0238">DNA-binding</keyword>
<dbReference type="Proteomes" id="UP001596012">
    <property type="component" value="Unassembled WGS sequence"/>
</dbReference>
<name>A0ABV8YYT8_9ACTN</name>
<dbReference type="PRINTS" id="PR00455">
    <property type="entry name" value="HTHTETR"/>
</dbReference>
<dbReference type="SUPFAM" id="SSF46689">
    <property type="entry name" value="Homeodomain-like"/>
    <property type="match status" value="1"/>
</dbReference>
<dbReference type="EMBL" id="JBHSFG010000059">
    <property type="protein sequence ID" value="MFC4469208.1"/>
    <property type="molecule type" value="Genomic_DNA"/>
</dbReference>
<keyword evidence="1" id="KW-0805">Transcription regulation</keyword>
<sequence>MRALTEAETRQRIVEATVELHETFGPAKTTIKAIAERAGVQRATVYNHFPDLQVLFEACNAHYHERHPMPDPTSWVGNASPNERFRVAVRELYRWYEETETMLSLGIRDIDAVLPAAREAFVGYFRHVARSLMTGRRERGRARVRTAASIGHAISFDMALARPGGIAHERRGCRSHGGDGRRGGGISLRVSERRDDGHKHGLCRRSAAEGTHLTRVLKRKLKKIKFRLHLIDGCLAATGLIIEPP</sequence>
<gene>
    <name evidence="6" type="ORF">ACFPH6_32625</name>
</gene>
<evidence type="ECO:0000313" key="7">
    <source>
        <dbReference type="Proteomes" id="UP001596012"/>
    </source>
</evidence>
<dbReference type="RefSeq" id="WP_386347801.1">
    <property type="nucleotide sequence ID" value="NZ_JBHSFG010000059.1"/>
</dbReference>
<dbReference type="PANTHER" id="PTHR30055">
    <property type="entry name" value="HTH-TYPE TRANSCRIPTIONAL REGULATOR RUTR"/>
    <property type="match status" value="1"/>
</dbReference>
<evidence type="ECO:0000256" key="3">
    <source>
        <dbReference type="ARBA" id="ARBA00023163"/>
    </source>
</evidence>
<feature type="DNA-binding region" description="H-T-H motif" evidence="4">
    <location>
        <begin position="30"/>
        <end position="49"/>
    </location>
</feature>
<dbReference type="PROSITE" id="PS50977">
    <property type="entry name" value="HTH_TETR_2"/>
    <property type="match status" value="1"/>
</dbReference>
<evidence type="ECO:0000259" key="5">
    <source>
        <dbReference type="PROSITE" id="PS50977"/>
    </source>
</evidence>
<dbReference type="InterPro" id="IPR009057">
    <property type="entry name" value="Homeodomain-like_sf"/>
</dbReference>
<reference evidence="7" key="1">
    <citation type="journal article" date="2019" name="Int. J. Syst. Evol. Microbiol.">
        <title>The Global Catalogue of Microorganisms (GCM) 10K type strain sequencing project: providing services to taxonomists for standard genome sequencing and annotation.</title>
        <authorList>
            <consortium name="The Broad Institute Genomics Platform"/>
            <consortium name="The Broad Institute Genome Sequencing Center for Infectious Disease"/>
            <person name="Wu L."/>
            <person name="Ma J."/>
        </authorList>
    </citation>
    <scope>NUCLEOTIDE SEQUENCE [LARGE SCALE GENOMIC DNA]</scope>
    <source>
        <strain evidence="7">DT43</strain>
    </source>
</reference>
<dbReference type="InterPro" id="IPR050109">
    <property type="entry name" value="HTH-type_TetR-like_transc_reg"/>
</dbReference>
<evidence type="ECO:0000256" key="1">
    <source>
        <dbReference type="ARBA" id="ARBA00023015"/>
    </source>
</evidence>
<protein>
    <submittedName>
        <fullName evidence="6">TetR/AcrR family transcriptional regulator</fullName>
    </submittedName>
</protein>
<evidence type="ECO:0000256" key="2">
    <source>
        <dbReference type="ARBA" id="ARBA00023125"/>
    </source>
</evidence>
<organism evidence="6 7">
    <name type="scientific">Streptomyces xiangluensis</name>
    <dbReference type="NCBI Taxonomy" id="2665720"/>
    <lineage>
        <taxon>Bacteria</taxon>
        <taxon>Bacillati</taxon>
        <taxon>Actinomycetota</taxon>
        <taxon>Actinomycetes</taxon>
        <taxon>Kitasatosporales</taxon>
        <taxon>Streptomycetaceae</taxon>
        <taxon>Streptomyces</taxon>
    </lineage>
</organism>
<dbReference type="InterPro" id="IPR001647">
    <property type="entry name" value="HTH_TetR"/>
</dbReference>
<proteinExistence type="predicted"/>
<keyword evidence="3" id="KW-0804">Transcription</keyword>
<dbReference type="Gene3D" id="1.10.357.10">
    <property type="entry name" value="Tetracycline Repressor, domain 2"/>
    <property type="match status" value="1"/>
</dbReference>
<evidence type="ECO:0000256" key="4">
    <source>
        <dbReference type="PROSITE-ProRule" id="PRU00335"/>
    </source>
</evidence>